<name>A0A7I0HX76_9LEPT</name>
<dbReference type="InterPro" id="IPR003646">
    <property type="entry name" value="SH3-like_bac-type"/>
</dbReference>
<organism evidence="2 3">
    <name type="scientific">Leptospira bouyouniensis</name>
    <dbReference type="NCBI Taxonomy" id="2484911"/>
    <lineage>
        <taxon>Bacteria</taxon>
        <taxon>Pseudomonadati</taxon>
        <taxon>Spirochaetota</taxon>
        <taxon>Spirochaetia</taxon>
        <taxon>Leptospirales</taxon>
        <taxon>Leptospiraceae</taxon>
        <taxon>Leptospira</taxon>
    </lineage>
</organism>
<dbReference type="PROSITE" id="PS51781">
    <property type="entry name" value="SH3B"/>
    <property type="match status" value="1"/>
</dbReference>
<protein>
    <submittedName>
        <fullName evidence="2">SH3 domain-containing protein</fullName>
    </submittedName>
</protein>
<reference evidence="2 3" key="1">
    <citation type="journal article" date="2019" name="PLoS Negl. Trop. Dis.">
        <title>Revisiting the worldwide diversity of Leptospira species in the environment.</title>
        <authorList>
            <person name="Vincent A.T."/>
            <person name="Schiettekatte O."/>
            <person name="Bourhy P."/>
            <person name="Veyrier F.J."/>
            <person name="Picardeau M."/>
        </authorList>
    </citation>
    <scope>NUCLEOTIDE SEQUENCE [LARGE SCALE GENOMIC DNA]</scope>
    <source>
        <strain evidence="2 3">201800273</strain>
    </source>
</reference>
<feature type="domain" description="SH3b" evidence="1">
    <location>
        <begin position="219"/>
        <end position="292"/>
    </location>
</feature>
<dbReference type="EMBL" id="RQFT01000002">
    <property type="protein sequence ID" value="TGL09140.1"/>
    <property type="molecule type" value="Genomic_DNA"/>
</dbReference>
<accession>A0A7I0HX76</accession>
<dbReference type="Gene3D" id="2.30.30.40">
    <property type="entry name" value="SH3 Domains"/>
    <property type="match status" value="1"/>
</dbReference>
<proteinExistence type="predicted"/>
<dbReference type="AlphaFoldDB" id="A0A7I0HX76"/>
<evidence type="ECO:0000313" key="3">
    <source>
        <dbReference type="Proteomes" id="UP000297641"/>
    </source>
</evidence>
<comment type="caution">
    <text evidence="2">The sequence shown here is derived from an EMBL/GenBank/DDBJ whole genome shotgun (WGS) entry which is preliminary data.</text>
</comment>
<dbReference type="Proteomes" id="UP000297641">
    <property type="component" value="Unassembled WGS sequence"/>
</dbReference>
<gene>
    <name evidence="2" type="ORF">EHQ43_01395</name>
</gene>
<sequence>MIKFLLLLFGLFSIHLSCLERIEKTIPKNLEYIVERIPRYKDFVIDSDNQIDYFFERFHVKKESEIIEKDKKTEIRKIAKGKYKNLDFTVRLYNSEGKIRSTQVTFYFPPSKKIKSFEINHKNNSYTESNDCYEFSSVYSPVQTNVPAKLGNFQCGRELSFNADLQTVNEVCWDVKNQYQVDDCRDRASFDFKTQQKSFPSDRNTCPRKCYEFIPYLNSGIYIVRKSEVNLRKEPNRNSELIGKLKLDEEIEVIENTGPIEEIDENIAPWVKIKTKSGIEGYVFGIFLKKPKEFWN</sequence>
<evidence type="ECO:0000259" key="1">
    <source>
        <dbReference type="PROSITE" id="PS51781"/>
    </source>
</evidence>
<dbReference type="RefSeq" id="WP_135769956.1">
    <property type="nucleotide sequence ID" value="NZ_RQFT01000002.1"/>
</dbReference>
<dbReference type="Pfam" id="PF08239">
    <property type="entry name" value="SH3_3"/>
    <property type="match status" value="1"/>
</dbReference>
<evidence type="ECO:0000313" key="2">
    <source>
        <dbReference type="EMBL" id="TGL09140.1"/>
    </source>
</evidence>